<gene>
    <name evidence="1" type="ORF">SteCoe_10376</name>
</gene>
<evidence type="ECO:0000313" key="2">
    <source>
        <dbReference type="Proteomes" id="UP000187209"/>
    </source>
</evidence>
<dbReference type="AlphaFoldDB" id="A0A1R2CFT2"/>
<organism evidence="1 2">
    <name type="scientific">Stentor coeruleus</name>
    <dbReference type="NCBI Taxonomy" id="5963"/>
    <lineage>
        <taxon>Eukaryota</taxon>
        <taxon>Sar</taxon>
        <taxon>Alveolata</taxon>
        <taxon>Ciliophora</taxon>
        <taxon>Postciliodesmatophora</taxon>
        <taxon>Heterotrichea</taxon>
        <taxon>Heterotrichida</taxon>
        <taxon>Stentoridae</taxon>
        <taxon>Stentor</taxon>
    </lineage>
</organism>
<proteinExistence type="predicted"/>
<comment type="caution">
    <text evidence="1">The sequence shown here is derived from an EMBL/GenBank/DDBJ whole genome shotgun (WGS) entry which is preliminary data.</text>
</comment>
<name>A0A1R2CFT2_9CILI</name>
<dbReference type="Proteomes" id="UP000187209">
    <property type="component" value="Unassembled WGS sequence"/>
</dbReference>
<keyword evidence="2" id="KW-1185">Reference proteome</keyword>
<sequence length="222" mass="25959">MEPLGDQVYNNQRYPDQELPPHIVYGLTNETYTKNILQGFSQPEILDIKQEQPHHHPHRAEIDIYLTSKHEKFIDNIDFKDRDIINASNNPCGLQNKGSGVKDGKHHHSPEVEIYENPELINFKSSEAKDHENWHHHRLEAEIGLKILPFPNTNTSKSKESHEEKYNNKLEDGVFTIKNPCVYKIEKKHIEEGYQRVEVIKNPYRNPTDAISLKEKPHHSHK</sequence>
<accession>A0A1R2CFT2</accession>
<reference evidence="1 2" key="1">
    <citation type="submission" date="2016-11" db="EMBL/GenBank/DDBJ databases">
        <title>The macronuclear genome of Stentor coeruleus: a giant cell with tiny introns.</title>
        <authorList>
            <person name="Slabodnick M."/>
            <person name="Ruby J.G."/>
            <person name="Reiff S.B."/>
            <person name="Swart E.C."/>
            <person name="Gosai S."/>
            <person name="Prabakaran S."/>
            <person name="Witkowska E."/>
            <person name="Larue G.E."/>
            <person name="Fisher S."/>
            <person name="Freeman R.M."/>
            <person name="Gunawardena J."/>
            <person name="Chu W."/>
            <person name="Stover N.A."/>
            <person name="Gregory B.D."/>
            <person name="Nowacki M."/>
            <person name="Derisi J."/>
            <person name="Roy S.W."/>
            <person name="Marshall W.F."/>
            <person name="Sood P."/>
        </authorList>
    </citation>
    <scope>NUCLEOTIDE SEQUENCE [LARGE SCALE GENOMIC DNA]</scope>
    <source>
        <strain evidence="1">WM001</strain>
    </source>
</reference>
<protein>
    <submittedName>
        <fullName evidence="1">Uncharacterized protein</fullName>
    </submittedName>
</protein>
<evidence type="ECO:0000313" key="1">
    <source>
        <dbReference type="EMBL" id="OMJ87815.1"/>
    </source>
</evidence>
<dbReference type="EMBL" id="MPUH01000167">
    <property type="protein sequence ID" value="OMJ87815.1"/>
    <property type="molecule type" value="Genomic_DNA"/>
</dbReference>